<dbReference type="RefSeq" id="WP_013684082.1">
    <property type="nucleotide sequence ID" value="NC_015320.1"/>
</dbReference>
<keyword evidence="4" id="KW-1185">Reference proteome</keyword>
<keyword evidence="1" id="KW-0472">Membrane</keyword>
<feature type="transmembrane region" description="Helical" evidence="1">
    <location>
        <begin position="47"/>
        <end position="65"/>
    </location>
</feature>
<dbReference type="HOGENOM" id="CLU_547036_0_0_2"/>
<dbReference type="OrthoDB" id="8914at2157"/>
<name>F2KNU4_ARCVS</name>
<dbReference type="EMBL" id="CP002588">
    <property type="protein sequence ID" value="AEA47421.1"/>
    <property type="molecule type" value="Genomic_DNA"/>
</dbReference>
<dbReference type="AlphaFoldDB" id="F2KNU4"/>
<dbReference type="KEGG" id="ave:Arcve_1418"/>
<evidence type="ECO:0000256" key="1">
    <source>
        <dbReference type="SAM" id="Phobius"/>
    </source>
</evidence>
<protein>
    <recommendedName>
        <fullName evidence="2">DUF2070 domain-containing protein</fullName>
    </recommendedName>
</protein>
<dbReference type="Pfam" id="PF09843">
    <property type="entry name" value="DUF2070"/>
    <property type="match status" value="1"/>
</dbReference>
<dbReference type="GeneID" id="10394541"/>
<reference evidence="3 4" key="1">
    <citation type="submission" date="2011-03" db="EMBL/GenBank/DDBJ databases">
        <title>The complete genome of Archaeoglobus veneficus SNP6.</title>
        <authorList>
            <consortium name="US DOE Joint Genome Institute (JGI-PGF)"/>
            <person name="Lucas S."/>
            <person name="Copeland A."/>
            <person name="Lapidus A."/>
            <person name="Bruce D."/>
            <person name="Goodwin L."/>
            <person name="Pitluck S."/>
            <person name="Kyrpides N."/>
            <person name="Mavromatis K."/>
            <person name="Pagani I."/>
            <person name="Ivanova N."/>
            <person name="Mikhailova N."/>
            <person name="Lu M."/>
            <person name="Detter J.C."/>
            <person name="Tapia R."/>
            <person name="Han C."/>
            <person name="Land M."/>
            <person name="Hauser L."/>
            <person name="Markowitz V."/>
            <person name="Cheng J.-F."/>
            <person name="Hugenholtz P."/>
            <person name="Woyke T."/>
            <person name="Wu D."/>
            <person name="Spring S."/>
            <person name="Brambilla E."/>
            <person name="Klenk H.-P."/>
            <person name="Eisen J.A."/>
        </authorList>
    </citation>
    <scope>NUCLEOTIDE SEQUENCE [LARGE SCALE GENOMIC DNA]</scope>
    <source>
        <strain evidence="4">SNP6</strain>
    </source>
</reference>
<gene>
    <name evidence="3" type="ordered locus">Arcve_1418</name>
</gene>
<evidence type="ECO:0000259" key="2">
    <source>
        <dbReference type="Pfam" id="PF09843"/>
    </source>
</evidence>
<dbReference type="STRING" id="693661.Arcve_1418"/>
<feature type="transmembrane region" description="Helical" evidence="1">
    <location>
        <begin position="77"/>
        <end position="98"/>
    </location>
</feature>
<dbReference type="eggNOG" id="arCOG04351">
    <property type="taxonomic scope" value="Archaea"/>
</dbReference>
<dbReference type="InterPro" id="IPR019204">
    <property type="entry name" value="DUF2070_membrane"/>
</dbReference>
<sequence length="553" mass="62926">MIDKKLMEKFYSKIFTIPRKRISVSLGVITILLASILNGIVSKAFFAQRYFFIGLALIVLLLAISRFIGLAFNSRRVFFLALLLLIFIEVFDFVAIHLSLFELIVLAPASIATLLTLVLFFTSEAGERRIVAGVILMLLALYPVNYMYSFSTPHRTLSYTIASFAGVMLGLAYIKYLDRDYGVFNTKHLLKSFILFWLTSKPEYFEKRLEKAGEKRKGWVKCLKVGNARLISTSFHPGPMRNVGGARLVSRILEIPDTMYLHSATKHELNPATLKDVDRIVKSISCDAAESITIDKVYRPFEVEGERFSLKVFPFEDVSLLIFSGKNATDDIPTGINSIAERYFGEVMLVEAHNAHMEDFDVSAEDFYELEELIRTACSIPREESNLEYCFFKERCETNNICGWIALLLLKYDSEVHGILMLDGNNVVKEFRHRLEKFAEERGVRLTVVSTDNHSKTGISPKVGYNPVGSNKEDEKAVFSFMERALSDAKFKKADISYGRREVEITVMGKRFFENVEKAFIQLGEKALYLFWAMIAVQIVLTILLGIEVLEIM</sequence>
<keyword evidence="1" id="KW-1133">Transmembrane helix</keyword>
<feature type="transmembrane region" description="Helical" evidence="1">
    <location>
        <begin position="527"/>
        <end position="547"/>
    </location>
</feature>
<organism evidence="3 4">
    <name type="scientific">Archaeoglobus veneficus (strain DSM 11195 / SNP6)</name>
    <dbReference type="NCBI Taxonomy" id="693661"/>
    <lineage>
        <taxon>Archaea</taxon>
        <taxon>Methanobacteriati</taxon>
        <taxon>Methanobacteriota</taxon>
        <taxon>Archaeoglobi</taxon>
        <taxon>Archaeoglobales</taxon>
        <taxon>Archaeoglobaceae</taxon>
        <taxon>Archaeoglobus</taxon>
    </lineage>
</organism>
<evidence type="ECO:0000313" key="4">
    <source>
        <dbReference type="Proteomes" id="UP000008136"/>
    </source>
</evidence>
<feature type="transmembrane region" description="Helical" evidence="1">
    <location>
        <begin position="130"/>
        <end position="150"/>
    </location>
</feature>
<dbReference type="Proteomes" id="UP000008136">
    <property type="component" value="Chromosome"/>
</dbReference>
<evidence type="ECO:0000313" key="3">
    <source>
        <dbReference type="EMBL" id="AEA47421.1"/>
    </source>
</evidence>
<proteinExistence type="predicted"/>
<feature type="transmembrane region" description="Helical" evidence="1">
    <location>
        <begin position="156"/>
        <end position="174"/>
    </location>
</feature>
<keyword evidence="1" id="KW-0812">Transmembrane</keyword>
<feature type="transmembrane region" description="Helical" evidence="1">
    <location>
        <begin position="104"/>
        <end position="123"/>
    </location>
</feature>
<feature type="domain" description="DUF2070" evidence="2">
    <location>
        <begin position="7"/>
        <end position="542"/>
    </location>
</feature>
<accession>F2KNU4</accession>
<feature type="transmembrane region" description="Helical" evidence="1">
    <location>
        <begin position="21"/>
        <end position="41"/>
    </location>
</feature>